<dbReference type="HOGENOM" id="CLU_1933213_0_0_2"/>
<feature type="transmembrane region" description="Helical" evidence="1">
    <location>
        <begin position="52"/>
        <end position="70"/>
    </location>
</feature>
<feature type="transmembrane region" description="Helical" evidence="1">
    <location>
        <begin position="110"/>
        <end position="129"/>
    </location>
</feature>
<dbReference type="OrthoDB" id="226501at2157"/>
<gene>
    <name evidence="3" type="ORF">HLRTI_001520</name>
    <name evidence="2" type="ORF">HTIA_2207</name>
</gene>
<dbReference type="GeneID" id="23799245"/>
<feature type="transmembrane region" description="Helical" evidence="1">
    <location>
        <begin position="12"/>
        <end position="32"/>
    </location>
</feature>
<evidence type="ECO:0000256" key="1">
    <source>
        <dbReference type="SAM" id="Phobius"/>
    </source>
</evidence>
<evidence type="ECO:0000313" key="5">
    <source>
        <dbReference type="Proteomes" id="UP000015381"/>
    </source>
</evidence>
<dbReference type="RefSeq" id="WP_008523828.1">
    <property type="nucleotide sequence ID" value="NC_021921.1"/>
</dbReference>
<dbReference type="Proteomes" id="UP000015381">
    <property type="component" value="Chromosome I"/>
</dbReference>
<name>F7PFM2_9EURY</name>
<reference evidence="3 4" key="1">
    <citation type="journal article" date="2011" name="J. Bacteriol.">
        <title>Genome sequence of Halorhabdus tiamatea, the first archaeon isolated from a deep-sea anoxic brine lake.</title>
        <authorList>
            <person name="Antunes A."/>
            <person name="Alam I."/>
            <person name="Bajic V.B."/>
            <person name="Stingl U."/>
        </authorList>
    </citation>
    <scope>NUCLEOTIDE SEQUENCE [LARGE SCALE GENOMIC DNA]</scope>
    <source>
        <strain evidence="3 4">SARL4B</strain>
    </source>
</reference>
<reference evidence="3 4" key="2">
    <citation type="journal article" date="2013" name="PLoS ONE">
        <title>INDIGO - INtegrated Data Warehouse of MIcrobial GenOmes with Examples from the Red Sea Extremophiles.</title>
        <authorList>
            <person name="Alam I."/>
            <person name="Antunes A."/>
            <person name="Kamau A.A."/>
            <person name="Ba Alawi W."/>
            <person name="Kalkatawi M."/>
            <person name="Stingl U."/>
            <person name="Bajic V.B."/>
        </authorList>
    </citation>
    <scope>NUCLEOTIDE SEQUENCE [LARGE SCALE GENOMIC DNA]</scope>
    <source>
        <strain evidence="3 4">SARL4B</strain>
    </source>
</reference>
<keyword evidence="5" id="KW-1185">Reference proteome</keyword>
<dbReference type="Pfam" id="PF26064">
    <property type="entry name" value="DUF8023"/>
    <property type="match status" value="1"/>
</dbReference>
<keyword evidence="1" id="KW-1133">Transmembrane helix</keyword>
<evidence type="ECO:0000313" key="4">
    <source>
        <dbReference type="Proteomes" id="UP000003861"/>
    </source>
</evidence>
<protein>
    <submittedName>
        <fullName evidence="2">Hypothetical membrane protein</fullName>
    </submittedName>
</protein>
<evidence type="ECO:0000313" key="3">
    <source>
        <dbReference type="EMBL" id="ERJ06441.1"/>
    </source>
</evidence>
<evidence type="ECO:0000313" key="2">
    <source>
        <dbReference type="EMBL" id="CCQ34319.1"/>
    </source>
</evidence>
<keyword evidence="1" id="KW-0812">Transmembrane</keyword>
<dbReference type="AlphaFoldDB" id="F7PFM2"/>
<dbReference type="STRING" id="1033806.HTIA_2207"/>
<dbReference type="Proteomes" id="UP000003861">
    <property type="component" value="Unassembled WGS sequence"/>
</dbReference>
<organism evidence="3 4">
    <name type="scientific">Halorhabdus tiamatea SARL4B</name>
    <dbReference type="NCBI Taxonomy" id="1033806"/>
    <lineage>
        <taxon>Archaea</taxon>
        <taxon>Methanobacteriati</taxon>
        <taxon>Methanobacteriota</taxon>
        <taxon>Stenosarchaea group</taxon>
        <taxon>Halobacteria</taxon>
        <taxon>Halobacteriales</taxon>
        <taxon>Haloarculaceae</taxon>
        <taxon>Halorhabdus</taxon>
    </lineage>
</organism>
<proteinExistence type="predicted"/>
<accession>F7PFM2</accession>
<feature type="transmembrane region" description="Helical" evidence="1">
    <location>
        <begin position="77"/>
        <end position="98"/>
    </location>
</feature>
<dbReference type="InterPro" id="IPR058336">
    <property type="entry name" value="VP3-like_halobact-type"/>
</dbReference>
<dbReference type="EMBL" id="AFNT02000015">
    <property type="protein sequence ID" value="ERJ06441.1"/>
    <property type="molecule type" value="Genomic_DNA"/>
</dbReference>
<reference evidence="2 5" key="3">
    <citation type="journal article" date="2014" name="Environ. Microbiol.">
        <title>Halorhabdus tiamatea: proteogenomics and glycosidase activity measurements identify the first cultivated euryarchaeon from a deep-sea anoxic brine lake as potential polysaccharide degrader.</title>
        <authorList>
            <person name="Werner J."/>
            <person name="Ferrer M."/>
            <person name="Michel G."/>
            <person name="Mann A.J."/>
            <person name="Huang S."/>
            <person name="Juarez S."/>
            <person name="Ciordia S."/>
            <person name="Albar J.P."/>
            <person name="Alcaide M."/>
            <person name="La Cono V."/>
            <person name="Yakimov M.M."/>
            <person name="Antunes A."/>
            <person name="Taborda M."/>
            <person name="Da Costa M.S."/>
            <person name="Amann R.I."/>
            <person name="Gloeckner F.O."/>
            <person name="Golyshina O.V."/>
            <person name="Golyshin P.N."/>
            <person name="Teeling H."/>
        </authorList>
    </citation>
    <scope>NUCLEOTIDE SEQUENCE [LARGE SCALE GENOMIC DNA]</scope>
    <source>
        <strain evidence="5">SARL4B</strain>
        <strain evidence="2">Type strain: SARL4B</strain>
    </source>
</reference>
<keyword evidence="1" id="KW-0472">Membrane</keyword>
<dbReference type="eggNOG" id="arCOG09098">
    <property type="taxonomic scope" value="Archaea"/>
</dbReference>
<sequence>MAFGKIDLNDAVVSPFFVLASGVSVGLFDLTLFGLDFADPLFRLGSGTTLDFSFAALVAILAVGIAYLTNGPELDNLGLVETWTVAITVLLVLGQPFVPLLDSILQSSPVVGLVALVIQAGGFYTLSYLG</sequence>
<dbReference type="EMBL" id="HF571520">
    <property type="protein sequence ID" value="CCQ34319.1"/>
    <property type="molecule type" value="Genomic_DNA"/>
</dbReference>
<dbReference type="KEGG" id="hti:HTIA_2207"/>